<dbReference type="CDD" id="cd00044">
    <property type="entry name" value="CysPc"/>
    <property type="match status" value="1"/>
</dbReference>
<dbReference type="STRING" id="436017.A4S6M5"/>
<evidence type="ECO:0000256" key="4">
    <source>
        <dbReference type="ARBA" id="ARBA00022807"/>
    </source>
</evidence>
<dbReference type="SMART" id="SM00230">
    <property type="entry name" value="CysPc"/>
    <property type="match status" value="1"/>
</dbReference>
<dbReference type="InterPro" id="IPR038765">
    <property type="entry name" value="Papain-like_cys_pep_sf"/>
</dbReference>
<comment type="similarity">
    <text evidence="1">Belongs to the peptidase C2 family.</text>
</comment>
<dbReference type="InterPro" id="IPR022684">
    <property type="entry name" value="Calpain_cysteine_protease"/>
</dbReference>
<dbReference type="eggNOG" id="KOG0045">
    <property type="taxonomic scope" value="Eukaryota"/>
</dbReference>
<dbReference type="Proteomes" id="UP000001568">
    <property type="component" value="Chromosome 21"/>
</dbReference>
<dbReference type="PANTHER" id="PTHR10183:SF379">
    <property type="entry name" value="CALPAIN-5"/>
    <property type="match status" value="1"/>
</dbReference>
<dbReference type="KEGG" id="olu:OSTLU_27173"/>
<dbReference type="RefSeq" id="XP_001420973.1">
    <property type="nucleotide sequence ID" value="XM_001420936.1"/>
</dbReference>
<proteinExistence type="inferred from homology"/>
<dbReference type="Gramene" id="ABO99266">
    <property type="protein sequence ID" value="ABO99266"/>
    <property type="gene ID" value="OSTLU_27173"/>
</dbReference>
<feature type="active site" evidence="5 6">
    <location>
        <position position="350"/>
    </location>
</feature>
<organism evidence="8 10">
    <name type="scientific">Ostreococcus lucimarinus (strain CCE9901)</name>
    <dbReference type="NCBI Taxonomy" id="436017"/>
    <lineage>
        <taxon>Eukaryota</taxon>
        <taxon>Viridiplantae</taxon>
        <taxon>Chlorophyta</taxon>
        <taxon>Mamiellophyceae</taxon>
        <taxon>Mamiellales</taxon>
        <taxon>Bathycoccaceae</taxon>
        <taxon>Ostreococcus</taxon>
    </lineage>
</organism>
<accession>A4S6M5</accession>
<dbReference type="Gene3D" id="3.90.70.10">
    <property type="entry name" value="Cysteine proteinases"/>
    <property type="match status" value="1"/>
</dbReference>
<dbReference type="InterPro" id="IPR000169">
    <property type="entry name" value="Pept_cys_AS"/>
</dbReference>
<evidence type="ECO:0000256" key="6">
    <source>
        <dbReference type="PROSITE-ProRule" id="PRU00239"/>
    </source>
</evidence>
<dbReference type="KEGG" id="olu:OSTLU_29736"/>
<dbReference type="Gramene" id="ABP01280">
    <property type="protein sequence ID" value="ABP01280"/>
    <property type="gene ID" value="OSTLU_29736"/>
</dbReference>
<name>A4S6M5_OSTLU</name>
<dbReference type="EMBL" id="CP000601">
    <property type="protein sequence ID" value="ABP01280.1"/>
    <property type="molecule type" value="Genomic_DNA"/>
</dbReference>
<dbReference type="Proteomes" id="UP000001568">
    <property type="component" value="Chromosome 13"/>
</dbReference>
<dbReference type="AlphaFoldDB" id="A4S6M5"/>
<feature type="active site" evidence="5 6">
    <location>
        <position position="134"/>
    </location>
</feature>
<evidence type="ECO:0000256" key="1">
    <source>
        <dbReference type="ARBA" id="ARBA00007623"/>
    </source>
</evidence>
<evidence type="ECO:0000256" key="5">
    <source>
        <dbReference type="PIRSR" id="PIRSR622684-1"/>
    </source>
</evidence>
<evidence type="ECO:0000256" key="2">
    <source>
        <dbReference type="ARBA" id="ARBA00022670"/>
    </source>
</evidence>
<sequence length="474" mass="53096">MAPARSNARDVESQESCAATHCAGNGHPAVAALVAPFVLAWNAIDAYLTPCLGAYARLGARGAMGSLCCCLLECFRYEDKVWAGDAALGVDCEFRGCDWARVDDLSAGSEDKPMVLYQGIIEPRDCVQGQLGDCWLVSALACLAEHPGAIKRLILNGEKSLRGKYRVRFYDGKEKRWVTVTVDDLIPCYKGTKNPIFMQPHNNEFWPLIVEKAMAKFMGSYAALDGGFGTWATHALTGDNVFLLKKRMDVERTWRRHNMKFIGKPGDGGKKDRIYHEEVEENIVRDKLFNILTQYDSIKSLIAVSRMTKNGESKDETTGLVSGHLFSVISVRWAGRSWGVGGKRFIKLRNPWSTFEWKGAWADGSKEWDKHPAIAKELAYVNDHHDGVFWMEFDDFCEYFNQIAVCDRTTKRDFSLRYDHDNKYCGPLMGCVSGCACFWCGCQGPYKLYCGHQSTTETRQATKCCGTMKVANDA</sequence>
<dbReference type="GO" id="GO:0006508">
    <property type="term" value="P:proteolysis"/>
    <property type="evidence" value="ECO:0007669"/>
    <property type="project" value="UniProtKB-KW"/>
</dbReference>
<dbReference type="OrthoDB" id="424753at2759"/>
<dbReference type="InterPro" id="IPR001300">
    <property type="entry name" value="Peptidase_C2_calpain_cat"/>
</dbReference>
<evidence type="ECO:0000313" key="10">
    <source>
        <dbReference type="Proteomes" id="UP000001568"/>
    </source>
</evidence>
<feature type="domain" description="Calpain catalytic" evidence="7">
    <location>
        <begin position="99"/>
        <end position="409"/>
    </location>
</feature>
<evidence type="ECO:0000313" key="8">
    <source>
        <dbReference type="EMBL" id="ABO99266.1"/>
    </source>
</evidence>
<evidence type="ECO:0000313" key="9">
    <source>
        <dbReference type="EMBL" id="ABP01280.1"/>
    </source>
</evidence>
<keyword evidence="3 6" id="KW-0378">Hydrolase</keyword>
<dbReference type="SUPFAM" id="SSF54001">
    <property type="entry name" value="Cysteine proteinases"/>
    <property type="match status" value="1"/>
</dbReference>
<evidence type="ECO:0000259" key="7">
    <source>
        <dbReference type="PROSITE" id="PS50203"/>
    </source>
</evidence>
<protein>
    <recommendedName>
        <fullName evidence="7">Calpain catalytic domain-containing protein</fullName>
    </recommendedName>
</protein>
<gene>
    <name evidence="8" type="ORF">OSTLU_27173</name>
    <name evidence="9" type="ORF">OSTLU_29736</name>
</gene>
<dbReference type="GeneID" id="5004972"/>
<evidence type="ECO:0000256" key="3">
    <source>
        <dbReference type="ARBA" id="ARBA00022801"/>
    </source>
</evidence>
<keyword evidence="10" id="KW-1185">Reference proteome</keyword>
<dbReference type="PROSITE" id="PS50203">
    <property type="entry name" value="CALPAIN_CAT"/>
    <property type="match status" value="1"/>
</dbReference>
<reference evidence="8 10" key="1">
    <citation type="journal article" date="2007" name="Proc. Natl. Acad. Sci. U.S.A.">
        <title>The tiny eukaryote Ostreococcus provides genomic insights into the paradox of plankton speciation.</title>
        <authorList>
            <person name="Palenik B."/>
            <person name="Grimwood J."/>
            <person name="Aerts A."/>
            <person name="Rouze P."/>
            <person name="Salamov A."/>
            <person name="Putnam N."/>
            <person name="Dupont C."/>
            <person name="Jorgensen R."/>
            <person name="Derelle E."/>
            <person name="Rombauts S."/>
            <person name="Zhou K."/>
            <person name="Otillar R."/>
            <person name="Merchant S.S."/>
            <person name="Podell S."/>
            <person name="Gaasterland T."/>
            <person name="Napoli C."/>
            <person name="Gendler K."/>
            <person name="Manuell A."/>
            <person name="Tai V."/>
            <person name="Vallon O."/>
            <person name="Piganeau G."/>
            <person name="Jancek S."/>
            <person name="Heijde M."/>
            <person name="Jabbari K."/>
            <person name="Bowler C."/>
            <person name="Lohr M."/>
            <person name="Robbens S."/>
            <person name="Werner G."/>
            <person name="Dubchak I."/>
            <person name="Pazour G.J."/>
            <person name="Ren Q."/>
            <person name="Paulsen I."/>
            <person name="Delwiche C."/>
            <person name="Schmutz J."/>
            <person name="Rokhsar D."/>
            <person name="Van de Peer Y."/>
            <person name="Moreau H."/>
            <person name="Grigoriev I.V."/>
        </authorList>
    </citation>
    <scope>NUCLEOTIDE SEQUENCE [LARGE SCALE GENOMIC DNA]</scope>
    <source>
        <strain evidence="8 10">CCE9901</strain>
    </source>
</reference>
<dbReference type="RefSeq" id="XP_001422921.1">
    <property type="nucleotide sequence ID" value="XM_001422884.1"/>
</dbReference>
<dbReference type="GO" id="GO:0005737">
    <property type="term" value="C:cytoplasm"/>
    <property type="evidence" value="ECO:0007669"/>
    <property type="project" value="TreeGrafter"/>
</dbReference>
<dbReference type="PROSITE" id="PS00139">
    <property type="entry name" value="THIOL_PROTEASE_CYS"/>
    <property type="match status" value="1"/>
</dbReference>
<dbReference type="HOGENOM" id="CLU_043726_0_0_1"/>
<dbReference type="OMA" id="RSPWAWH"/>
<dbReference type="Pfam" id="PF00648">
    <property type="entry name" value="Peptidase_C2"/>
    <property type="match status" value="1"/>
</dbReference>
<keyword evidence="2 6" id="KW-0645">Protease</keyword>
<feature type="active site" evidence="5 6">
    <location>
        <position position="324"/>
    </location>
</feature>
<dbReference type="GeneID" id="5006897"/>
<dbReference type="PANTHER" id="PTHR10183">
    <property type="entry name" value="CALPAIN"/>
    <property type="match status" value="1"/>
</dbReference>
<dbReference type="PRINTS" id="PR00704">
    <property type="entry name" value="CALPAIN"/>
</dbReference>
<keyword evidence="4 6" id="KW-0788">Thiol protease</keyword>
<dbReference type="EMBL" id="CP000593">
    <property type="protein sequence ID" value="ABO99266.1"/>
    <property type="molecule type" value="Genomic_DNA"/>
</dbReference>
<dbReference type="GO" id="GO:0004198">
    <property type="term" value="F:calcium-dependent cysteine-type endopeptidase activity"/>
    <property type="evidence" value="ECO:0007669"/>
    <property type="project" value="InterPro"/>
</dbReference>